<dbReference type="Gene3D" id="3.40.50.1000">
    <property type="entry name" value="HAD superfamily/HAD-like"/>
    <property type="match status" value="1"/>
</dbReference>
<dbReference type="SUPFAM" id="SSF56784">
    <property type="entry name" value="HAD-like"/>
    <property type="match status" value="1"/>
</dbReference>
<dbReference type="InterPro" id="IPR015931">
    <property type="entry name" value="Acnase/IPM_dHydase_lsu_aba_1/3"/>
</dbReference>
<dbReference type="InterPro" id="IPR036412">
    <property type="entry name" value="HAD-like_sf"/>
</dbReference>
<comment type="caution">
    <text evidence="3">The sequence shown here is derived from an EMBL/GenBank/DDBJ whole genome shotgun (WGS) entry which is preliminary data.</text>
</comment>
<dbReference type="InterPro" id="IPR006249">
    <property type="entry name" value="Aconitase/IRP2"/>
</dbReference>
<feature type="domain" description="FCP1 homology" evidence="2">
    <location>
        <begin position="114"/>
        <end position="156"/>
    </location>
</feature>
<dbReference type="InterPro" id="IPR036008">
    <property type="entry name" value="Aconitase_4Fe-4S_dom"/>
</dbReference>
<keyword evidence="1" id="KW-0408">Iron</keyword>
<dbReference type="EMBL" id="JABFOF010000011">
    <property type="protein sequence ID" value="KAG2372050.1"/>
    <property type="molecule type" value="Genomic_DNA"/>
</dbReference>
<dbReference type="PANTHER" id="PTHR11670">
    <property type="entry name" value="ACONITASE/IRON-RESPONSIVE ELEMENT FAMILY MEMBER"/>
    <property type="match status" value="1"/>
</dbReference>
<dbReference type="SUPFAM" id="SSF53732">
    <property type="entry name" value="Aconitase iron-sulfur domain"/>
    <property type="match status" value="1"/>
</dbReference>
<dbReference type="InterPro" id="IPR023214">
    <property type="entry name" value="HAD_sf"/>
</dbReference>
<evidence type="ECO:0000259" key="2">
    <source>
        <dbReference type="Pfam" id="PF03031"/>
    </source>
</evidence>
<evidence type="ECO:0000256" key="1">
    <source>
        <dbReference type="ARBA" id="ARBA00023004"/>
    </source>
</evidence>
<gene>
    <name evidence="3" type="ORF">HKW66_Vig0210820</name>
</gene>
<accession>A0A8T0JIP5</accession>
<protein>
    <submittedName>
        <fullName evidence="3">Aconitate hydratase</fullName>
    </submittedName>
</protein>
<reference evidence="3 4" key="1">
    <citation type="submission" date="2020-05" db="EMBL/GenBank/DDBJ databases">
        <title>Vigna angularis (adzuki bean) Var. LongXiaoDou No. 4 denovo assembly.</title>
        <authorList>
            <person name="Xiang H."/>
        </authorList>
    </citation>
    <scope>NUCLEOTIDE SEQUENCE [LARGE SCALE GENOMIC DNA]</scope>
    <source>
        <tissue evidence="3">Leaf</tissue>
    </source>
</reference>
<sequence length="240" mass="27255">MKLNSFGYEVEYMRLDVWWYAGENMTGCCGVVAPWWFSSTSPSRGLCWLSSPLSPLAFLAMVSVGSPCSHLKEYTNNQYDKYDNKKHCDSNVFGDDAFARLYAFVDADIEALLQLFSRRLYSDSCKWEDDQCLKDLRLLGIDMAKVFIIDNTPRVLKCEYAVRGEVVTLAQNFLWTIVAILSAYNALILQNLQKDLLANPGSHPFHEVNLEYLGRVVFNNEGLLYPDSVVGTDSHTIMID</sequence>
<evidence type="ECO:0000313" key="3">
    <source>
        <dbReference type="EMBL" id="KAG2372050.1"/>
    </source>
</evidence>
<dbReference type="Gene3D" id="3.30.499.10">
    <property type="entry name" value="Aconitase, domain 3"/>
    <property type="match status" value="1"/>
</dbReference>
<evidence type="ECO:0000313" key="4">
    <source>
        <dbReference type="Proteomes" id="UP000743370"/>
    </source>
</evidence>
<name>A0A8T0JIP5_PHAAN</name>
<dbReference type="AlphaFoldDB" id="A0A8T0JIP5"/>
<organism evidence="3 4">
    <name type="scientific">Phaseolus angularis</name>
    <name type="common">Azuki bean</name>
    <name type="synonym">Vigna angularis</name>
    <dbReference type="NCBI Taxonomy" id="3914"/>
    <lineage>
        <taxon>Eukaryota</taxon>
        <taxon>Viridiplantae</taxon>
        <taxon>Streptophyta</taxon>
        <taxon>Embryophyta</taxon>
        <taxon>Tracheophyta</taxon>
        <taxon>Spermatophyta</taxon>
        <taxon>Magnoliopsida</taxon>
        <taxon>eudicotyledons</taxon>
        <taxon>Gunneridae</taxon>
        <taxon>Pentapetalae</taxon>
        <taxon>rosids</taxon>
        <taxon>fabids</taxon>
        <taxon>Fabales</taxon>
        <taxon>Fabaceae</taxon>
        <taxon>Papilionoideae</taxon>
        <taxon>50 kb inversion clade</taxon>
        <taxon>NPAAA clade</taxon>
        <taxon>indigoferoid/millettioid clade</taxon>
        <taxon>Phaseoleae</taxon>
        <taxon>Vigna</taxon>
    </lineage>
</organism>
<proteinExistence type="predicted"/>
<dbReference type="InterPro" id="IPR004274">
    <property type="entry name" value="FCP1_dom"/>
</dbReference>
<dbReference type="Proteomes" id="UP000743370">
    <property type="component" value="Unassembled WGS sequence"/>
</dbReference>
<dbReference type="Pfam" id="PF03031">
    <property type="entry name" value="NIF"/>
    <property type="match status" value="1"/>
</dbReference>